<comment type="similarity">
    <text evidence="6">Belongs to the ABC-4 integral membrane protein family.</text>
</comment>
<keyword evidence="5 7" id="KW-0472">Membrane</keyword>
<evidence type="ECO:0000256" key="3">
    <source>
        <dbReference type="ARBA" id="ARBA00022692"/>
    </source>
</evidence>
<dbReference type="EMBL" id="CP137640">
    <property type="protein sequence ID" value="WVX83786.1"/>
    <property type="molecule type" value="Genomic_DNA"/>
</dbReference>
<dbReference type="InterPro" id="IPR050250">
    <property type="entry name" value="Macrolide_Exporter_MacB"/>
</dbReference>
<feature type="domain" description="ABC3 transporter permease C-terminal" evidence="8">
    <location>
        <begin position="703"/>
        <end position="820"/>
    </location>
</feature>
<feature type="transmembrane region" description="Helical" evidence="7">
    <location>
        <begin position="744"/>
        <end position="772"/>
    </location>
</feature>
<dbReference type="Pfam" id="PF12704">
    <property type="entry name" value="MacB_PCD"/>
    <property type="match status" value="2"/>
</dbReference>
<sequence>MKQWLIAWRNLMRRKMRTFLTIMSIVIGVASTFGVIAAVDTAEKAFPIYLKEAFGKADFNIAGTEAYFSEDIHKQMSSGQDYTAISLLKENTKLITEEKGISDIQKRVVLTGYSELNTSVTGFKVIEGDLKAGGAVITDRTAKVWSSKVGDTISFDTDSGVKKIKVTAIVQYTKDLMGPSSWNMAKYHHWAVAVPLPVVQNWFDLNGKIQAIQVKAENPNQLDTVEQALNHVVKSNNGIYMQPMVVNFDTVFKDLNTFFIALYMAGFLGIALSAFIIFNSLYVSIKERISEFAVLKTIGYTPGQLQTMVLSEVFLLSTIGTVLGLLAGYGLALGLKTLIFMIYGVQSNSGMMLTTGLIVSVTAGLLIPILASWYPIYQVGKVSVIETLKENKAKANLKNKWLGMIGVLLILSSFFIKHLILVLPLMIGIVLVFPYLFTLFSFLLKGIYRLAFRFVGDMAIRNLNRNIGRTSMTSVILSLGIAMIVLMSSLNSAILQSYERVIHDSYGGNLDIMFHHIEKEDLEKIKHTEGVANAAAYSLQGIVWNMEGEKRMLPIFGVGTDWIDQFPLFSVSSGTHSKIIKNLKSDEIILDKISYGAWGGKIGESITLETLEGEKSFKVGGVVDTMKNSGNSGFMQEEHFKENFGVKYERNILVVKDEQTSPLQLRENIYDQFGERIEEMWGPEDWVSMIGGTITGSFSIINALVVLGIIVSGIGITNTLLINIMERVREIAMMRAVGVTRSQIISMILLEGFGIGLAATVIGILFGILLIYITSGFVEINSLTFEFGVSPLILFIIFLFGILISLFLSFTPSRRAAKTPLNEALRYE</sequence>
<evidence type="ECO:0000256" key="5">
    <source>
        <dbReference type="ARBA" id="ARBA00023136"/>
    </source>
</evidence>
<keyword evidence="11" id="KW-1185">Reference proteome</keyword>
<evidence type="ECO:0000256" key="4">
    <source>
        <dbReference type="ARBA" id="ARBA00022989"/>
    </source>
</evidence>
<feature type="transmembrane region" description="Helical" evidence="7">
    <location>
        <begin position="426"/>
        <end position="448"/>
    </location>
</feature>
<dbReference type="Proteomes" id="UP001357223">
    <property type="component" value="Chromosome"/>
</dbReference>
<feature type="transmembrane region" description="Helical" evidence="7">
    <location>
        <begin position="258"/>
        <end position="278"/>
    </location>
</feature>
<proteinExistence type="inferred from homology"/>
<feature type="transmembrane region" description="Helical" evidence="7">
    <location>
        <begin position="313"/>
        <end position="345"/>
    </location>
</feature>
<feature type="domain" description="ABC3 transporter permease C-terminal" evidence="8">
    <location>
        <begin position="264"/>
        <end position="383"/>
    </location>
</feature>
<dbReference type="InterPro" id="IPR003838">
    <property type="entry name" value="ABC3_permease_C"/>
</dbReference>
<keyword evidence="3 7" id="KW-0812">Transmembrane</keyword>
<reference evidence="10 11" key="1">
    <citation type="submission" date="2023-10" db="EMBL/GenBank/DDBJ databases">
        <title>Niallia locisalis sp.nov. isolated from a salt pond sample.</title>
        <authorList>
            <person name="Li X.-J."/>
            <person name="Dong L."/>
        </authorList>
    </citation>
    <scope>NUCLEOTIDE SEQUENCE [LARGE SCALE GENOMIC DNA]</scope>
    <source>
        <strain evidence="10 11">DSM 29761</strain>
    </source>
</reference>
<evidence type="ECO:0000259" key="8">
    <source>
        <dbReference type="Pfam" id="PF02687"/>
    </source>
</evidence>
<feature type="transmembrane region" description="Helical" evidence="7">
    <location>
        <begin position="357"/>
        <end position="380"/>
    </location>
</feature>
<accession>A0ABZ2CJ25</accession>
<dbReference type="InterPro" id="IPR025857">
    <property type="entry name" value="MacB_PCD"/>
</dbReference>
<evidence type="ECO:0000256" key="1">
    <source>
        <dbReference type="ARBA" id="ARBA00004651"/>
    </source>
</evidence>
<evidence type="ECO:0000259" key="9">
    <source>
        <dbReference type="Pfam" id="PF12704"/>
    </source>
</evidence>
<evidence type="ECO:0000256" key="7">
    <source>
        <dbReference type="SAM" id="Phobius"/>
    </source>
</evidence>
<feature type="transmembrane region" description="Helical" evidence="7">
    <location>
        <begin position="700"/>
        <end position="724"/>
    </location>
</feature>
<feature type="domain" description="MacB-like periplasmic core" evidence="9">
    <location>
        <begin position="18"/>
        <end position="231"/>
    </location>
</feature>
<gene>
    <name evidence="10" type="ORF">R4Z09_12785</name>
</gene>
<dbReference type="PANTHER" id="PTHR30572">
    <property type="entry name" value="MEMBRANE COMPONENT OF TRANSPORTER-RELATED"/>
    <property type="match status" value="1"/>
</dbReference>
<name>A0ABZ2CJ25_9BACI</name>
<dbReference type="RefSeq" id="WP_338452658.1">
    <property type="nucleotide sequence ID" value="NZ_CP137640.1"/>
</dbReference>
<organism evidence="10 11">
    <name type="scientific">Niallia oryzisoli</name>
    <dbReference type="NCBI Taxonomy" id="1737571"/>
    <lineage>
        <taxon>Bacteria</taxon>
        <taxon>Bacillati</taxon>
        <taxon>Bacillota</taxon>
        <taxon>Bacilli</taxon>
        <taxon>Bacillales</taxon>
        <taxon>Bacillaceae</taxon>
        <taxon>Niallia</taxon>
    </lineage>
</organism>
<keyword evidence="4 7" id="KW-1133">Transmembrane helix</keyword>
<feature type="transmembrane region" description="Helical" evidence="7">
    <location>
        <begin position="792"/>
        <end position="810"/>
    </location>
</feature>
<evidence type="ECO:0000313" key="10">
    <source>
        <dbReference type="EMBL" id="WVX83786.1"/>
    </source>
</evidence>
<dbReference type="Pfam" id="PF02687">
    <property type="entry name" value="FtsX"/>
    <property type="match status" value="2"/>
</dbReference>
<feature type="transmembrane region" description="Helical" evidence="7">
    <location>
        <begin position="401"/>
        <end position="420"/>
    </location>
</feature>
<keyword evidence="2" id="KW-1003">Cell membrane</keyword>
<comment type="subcellular location">
    <subcellularLocation>
        <location evidence="1">Cell membrane</location>
        <topology evidence="1">Multi-pass membrane protein</topology>
    </subcellularLocation>
</comment>
<protein>
    <submittedName>
        <fullName evidence="10">FtsX-like permease family protein</fullName>
    </submittedName>
</protein>
<evidence type="ECO:0000256" key="6">
    <source>
        <dbReference type="ARBA" id="ARBA00038076"/>
    </source>
</evidence>
<evidence type="ECO:0000256" key="2">
    <source>
        <dbReference type="ARBA" id="ARBA00022475"/>
    </source>
</evidence>
<dbReference type="PANTHER" id="PTHR30572:SF4">
    <property type="entry name" value="ABC TRANSPORTER PERMEASE YTRF"/>
    <property type="match status" value="1"/>
</dbReference>
<feature type="domain" description="MacB-like periplasmic core" evidence="9">
    <location>
        <begin position="471"/>
        <end position="635"/>
    </location>
</feature>
<evidence type="ECO:0000313" key="11">
    <source>
        <dbReference type="Proteomes" id="UP001357223"/>
    </source>
</evidence>
<feature type="transmembrane region" description="Helical" evidence="7">
    <location>
        <begin position="469"/>
        <end position="490"/>
    </location>
</feature>